<accession>A0AAD6QTC9</accession>
<comment type="caution">
    <text evidence="1">The sequence shown here is derived from an EMBL/GenBank/DDBJ whole genome shotgun (WGS) entry which is preliminary data.</text>
</comment>
<keyword evidence="2" id="KW-1185">Reference proteome</keyword>
<gene>
    <name evidence="1" type="ORF">NC653_012888</name>
</gene>
<organism evidence="1 2">
    <name type="scientific">Populus alba x Populus x berolinensis</name>
    <dbReference type="NCBI Taxonomy" id="444605"/>
    <lineage>
        <taxon>Eukaryota</taxon>
        <taxon>Viridiplantae</taxon>
        <taxon>Streptophyta</taxon>
        <taxon>Embryophyta</taxon>
        <taxon>Tracheophyta</taxon>
        <taxon>Spermatophyta</taxon>
        <taxon>Magnoliopsida</taxon>
        <taxon>eudicotyledons</taxon>
        <taxon>Gunneridae</taxon>
        <taxon>Pentapetalae</taxon>
        <taxon>rosids</taxon>
        <taxon>fabids</taxon>
        <taxon>Malpighiales</taxon>
        <taxon>Salicaceae</taxon>
        <taxon>Saliceae</taxon>
        <taxon>Populus</taxon>
    </lineage>
</organism>
<protein>
    <submittedName>
        <fullName evidence="1">Uncharacterized protein</fullName>
    </submittedName>
</protein>
<sequence length="38" mass="4219">MLCTCLFGRVQSVSSPKWAPRFCIIFAPLLTGLKSMLC</sequence>
<dbReference type="EMBL" id="JAQIZT010000005">
    <property type="protein sequence ID" value="KAJ6996133.1"/>
    <property type="molecule type" value="Genomic_DNA"/>
</dbReference>
<dbReference type="AlphaFoldDB" id="A0AAD6QTC9"/>
<reference evidence="1" key="1">
    <citation type="journal article" date="2023" name="Mol. Ecol. Resour.">
        <title>Chromosome-level genome assembly of a triploid poplar Populus alba 'Berolinensis'.</title>
        <authorList>
            <person name="Chen S."/>
            <person name="Yu Y."/>
            <person name="Wang X."/>
            <person name="Wang S."/>
            <person name="Zhang T."/>
            <person name="Zhou Y."/>
            <person name="He R."/>
            <person name="Meng N."/>
            <person name="Wang Y."/>
            <person name="Liu W."/>
            <person name="Liu Z."/>
            <person name="Liu J."/>
            <person name="Guo Q."/>
            <person name="Huang H."/>
            <person name="Sederoff R.R."/>
            <person name="Wang G."/>
            <person name="Qu G."/>
            <person name="Chen S."/>
        </authorList>
    </citation>
    <scope>NUCLEOTIDE SEQUENCE</scope>
    <source>
        <strain evidence="1">SC-2020</strain>
    </source>
</reference>
<evidence type="ECO:0000313" key="1">
    <source>
        <dbReference type="EMBL" id="KAJ6996133.1"/>
    </source>
</evidence>
<name>A0AAD6QTC9_9ROSI</name>
<evidence type="ECO:0000313" key="2">
    <source>
        <dbReference type="Proteomes" id="UP001164929"/>
    </source>
</evidence>
<dbReference type="Proteomes" id="UP001164929">
    <property type="component" value="Chromosome 5"/>
</dbReference>
<proteinExistence type="predicted"/>